<feature type="region of interest" description="Disordered" evidence="5">
    <location>
        <begin position="121"/>
        <end position="142"/>
    </location>
</feature>
<dbReference type="GO" id="GO:0005634">
    <property type="term" value="C:nucleus"/>
    <property type="evidence" value="ECO:0007669"/>
    <property type="project" value="TreeGrafter"/>
</dbReference>
<feature type="repeat" description="WD" evidence="4">
    <location>
        <begin position="386"/>
        <end position="412"/>
    </location>
</feature>
<evidence type="ECO:0000256" key="5">
    <source>
        <dbReference type="SAM" id="MobiDB-lite"/>
    </source>
</evidence>
<organism evidence="6 7">
    <name type="scientific">Acorus gramineus</name>
    <name type="common">Dwarf sweet flag</name>
    <dbReference type="NCBI Taxonomy" id="55184"/>
    <lineage>
        <taxon>Eukaryota</taxon>
        <taxon>Viridiplantae</taxon>
        <taxon>Streptophyta</taxon>
        <taxon>Embryophyta</taxon>
        <taxon>Tracheophyta</taxon>
        <taxon>Spermatophyta</taxon>
        <taxon>Magnoliopsida</taxon>
        <taxon>Liliopsida</taxon>
        <taxon>Acoraceae</taxon>
        <taxon>Acorus</taxon>
    </lineage>
</organism>
<accession>A0AAV9AV54</accession>
<evidence type="ECO:0000313" key="6">
    <source>
        <dbReference type="EMBL" id="KAK1267910.1"/>
    </source>
</evidence>
<dbReference type="EMBL" id="JAUJYN010000006">
    <property type="protein sequence ID" value="KAK1267910.1"/>
    <property type="molecule type" value="Genomic_DNA"/>
</dbReference>
<keyword evidence="2 4" id="KW-0853">WD repeat</keyword>
<dbReference type="InterPro" id="IPR036322">
    <property type="entry name" value="WD40_repeat_dom_sf"/>
</dbReference>
<dbReference type="PANTHER" id="PTHR14091:SF0">
    <property type="entry name" value="PERIODIC TRYPTOPHAN PROTEIN 1 HOMOLOG"/>
    <property type="match status" value="1"/>
</dbReference>
<reference evidence="6" key="2">
    <citation type="submission" date="2023-06" db="EMBL/GenBank/DDBJ databases">
        <authorList>
            <person name="Ma L."/>
            <person name="Liu K.-W."/>
            <person name="Li Z."/>
            <person name="Hsiao Y.-Y."/>
            <person name="Qi Y."/>
            <person name="Fu T."/>
            <person name="Tang G."/>
            <person name="Zhang D."/>
            <person name="Sun W.-H."/>
            <person name="Liu D.-K."/>
            <person name="Li Y."/>
            <person name="Chen G.-Z."/>
            <person name="Liu X.-D."/>
            <person name="Liao X.-Y."/>
            <person name="Jiang Y.-T."/>
            <person name="Yu X."/>
            <person name="Hao Y."/>
            <person name="Huang J."/>
            <person name="Zhao X.-W."/>
            <person name="Ke S."/>
            <person name="Chen Y.-Y."/>
            <person name="Wu W.-L."/>
            <person name="Hsu J.-L."/>
            <person name="Lin Y.-F."/>
            <person name="Huang M.-D."/>
            <person name="Li C.-Y."/>
            <person name="Huang L."/>
            <person name="Wang Z.-W."/>
            <person name="Zhao X."/>
            <person name="Zhong W.-Y."/>
            <person name="Peng D.-H."/>
            <person name="Ahmad S."/>
            <person name="Lan S."/>
            <person name="Zhang J.-S."/>
            <person name="Tsai W.-C."/>
            <person name="Van De Peer Y."/>
            <person name="Liu Z.-J."/>
        </authorList>
    </citation>
    <scope>NUCLEOTIDE SEQUENCE</scope>
    <source>
        <strain evidence="6">SCP</strain>
        <tissue evidence="6">Leaves</tissue>
    </source>
</reference>
<keyword evidence="1" id="KW-0597">Phosphoprotein</keyword>
<dbReference type="Proteomes" id="UP001179952">
    <property type="component" value="Unassembled WGS sequence"/>
</dbReference>
<evidence type="ECO:0008006" key="8">
    <source>
        <dbReference type="Google" id="ProtNLM"/>
    </source>
</evidence>
<comment type="caution">
    <text evidence="6">The sequence shown here is derived from an EMBL/GenBank/DDBJ whole genome shotgun (WGS) entry which is preliminary data.</text>
</comment>
<protein>
    <recommendedName>
        <fullName evidence="8">Periodic tryptophan protein 1</fullName>
    </recommendedName>
</protein>
<reference evidence="6" key="1">
    <citation type="journal article" date="2023" name="Nat. Commun.">
        <title>Diploid and tetraploid genomes of Acorus and the evolution of monocots.</title>
        <authorList>
            <person name="Ma L."/>
            <person name="Liu K.W."/>
            <person name="Li Z."/>
            <person name="Hsiao Y.Y."/>
            <person name="Qi Y."/>
            <person name="Fu T."/>
            <person name="Tang G.D."/>
            <person name="Zhang D."/>
            <person name="Sun W.H."/>
            <person name="Liu D.K."/>
            <person name="Li Y."/>
            <person name="Chen G.Z."/>
            <person name="Liu X.D."/>
            <person name="Liao X.Y."/>
            <person name="Jiang Y.T."/>
            <person name="Yu X."/>
            <person name="Hao Y."/>
            <person name="Huang J."/>
            <person name="Zhao X.W."/>
            <person name="Ke S."/>
            <person name="Chen Y.Y."/>
            <person name="Wu W.L."/>
            <person name="Hsu J.L."/>
            <person name="Lin Y.F."/>
            <person name="Huang M.D."/>
            <person name="Li C.Y."/>
            <person name="Huang L."/>
            <person name="Wang Z.W."/>
            <person name="Zhao X."/>
            <person name="Zhong W.Y."/>
            <person name="Peng D.H."/>
            <person name="Ahmad S."/>
            <person name="Lan S."/>
            <person name="Zhang J.S."/>
            <person name="Tsai W.C."/>
            <person name="Van de Peer Y."/>
            <person name="Liu Z.J."/>
        </authorList>
    </citation>
    <scope>NUCLEOTIDE SEQUENCE</scope>
    <source>
        <strain evidence="6">SCP</strain>
    </source>
</reference>
<name>A0AAV9AV54_ACOGR</name>
<feature type="compositionally biased region" description="Acidic residues" evidence="5">
    <location>
        <begin position="41"/>
        <end position="54"/>
    </location>
</feature>
<keyword evidence="7" id="KW-1185">Reference proteome</keyword>
<keyword evidence="3" id="KW-0677">Repeat</keyword>
<dbReference type="SMART" id="SM00320">
    <property type="entry name" value="WD40"/>
    <property type="match status" value="4"/>
</dbReference>
<dbReference type="Gene3D" id="2.130.10.10">
    <property type="entry name" value="YVTN repeat-like/Quinoprotein amine dehydrogenase"/>
    <property type="match status" value="2"/>
</dbReference>
<dbReference type="FunFam" id="2.130.10.10:FF:000714">
    <property type="entry name" value="Transducin/WD40 repeat-like superfamily protein"/>
    <property type="match status" value="1"/>
</dbReference>
<proteinExistence type="predicted"/>
<feature type="repeat" description="WD" evidence="4">
    <location>
        <begin position="294"/>
        <end position="330"/>
    </location>
</feature>
<feature type="region of interest" description="Disordered" evidence="5">
    <location>
        <begin position="34"/>
        <end position="54"/>
    </location>
</feature>
<dbReference type="GO" id="GO:0006364">
    <property type="term" value="P:rRNA processing"/>
    <property type="evidence" value="ECO:0007669"/>
    <property type="project" value="InterPro"/>
</dbReference>
<dbReference type="InterPro" id="IPR001680">
    <property type="entry name" value="WD40_rpt"/>
</dbReference>
<dbReference type="PROSITE" id="PS00678">
    <property type="entry name" value="WD_REPEATS_1"/>
    <property type="match status" value="1"/>
</dbReference>
<dbReference type="PROSITE" id="PS50082">
    <property type="entry name" value="WD_REPEATS_2"/>
    <property type="match status" value="3"/>
</dbReference>
<dbReference type="InterPro" id="IPR044285">
    <property type="entry name" value="PWP1"/>
</dbReference>
<evidence type="ECO:0000256" key="3">
    <source>
        <dbReference type="ARBA" id="ARBA00022737"/>
    </source>
</evidence>
<feature type="compositionally biased region" description="Acidic residues" evidence="5">
    <location>
        <begin position="132"/>
        <end position="142"/>
    </location>
</feature>
<gene>
    <name evidence="6" type="ORF">QJS04_geneDACA005106</name>
</gene>
<dbReference type="Pfam" id="PF00400">
    <property type="entry name" value="WD40"/>
    <property type="match status" value="1"/>
</dbReference>
<evidence type="ECO:0000256" key="1">
    <source>
        <dbReference type="ARBA" id="ARBA00022553"/>
    </source>
</evidence>
<dbReference type="InterPro" id="IPR015943">
    <property type="entry name" value="WD40/YVTN_repeat-like_dom_sf"/>
</dbReference>
<evidence type="ECO:0000256" key="4">
    <source>
        <dbReference type="PROSITE-ProRule" id="PRU00221"/>
    </source>
</evidence>
<dbReference type="PANTHER" id="PTHR14091">
    <property type="entry name" value="PERIODIC TRYPTOPHAN PROTEIN 1"/>
    <property type="match status" value="1"/>
</dbReference>
<dbReference type="PROSITE" id="PS50294">
    <property type="entry name" value="WD_REPEATS_REGION"/>
    <property type="match status" value="1"/>
</dbReference>
<sequence length="412" mass="45390">MISSLCRVPKGALRPVPVVAEPPSKEELEEMVKSGFLDTSNDSDGEGDEEIEDGLSNDMDEINHALTAADALGKTSVSANLGNSIQSVTDDLKELDMDHYDDEDDGVEIFSGKRGGTYYPSNEMDPYLKDKDDEEEEEEAEDMTIKPTDAVIACVCNEDDVNYLKEFDDGESNMYVHHDIILPAFPLCTTWLDFKPKLEIKGDFIAIGSMDPAIEIWDLDIMDEVQPFLVLGGVSEKKKKGKKKSVKYKENSYRDAVLGLAWNKILRNLLASASVDESAKIWDLAKEACALTLLDLHTDKVQAVTWNQDIPEVLLSGSFDRSVVMMDMRSYSRTGWSVSADVESLEWDPHNNNFFVVSLEDGTVQGFDIRAASSNADSGAKPSFTLHAHDKAVCAVSYNPSTANLLATGSTD</sequence>
<dbReference type="InterPro" id="IPR019775">
    <property type="entry name" value="WD40_repeat_CS"/>
</dbReference>
<feature type="repeat" description="WD" evidence="4">
    <location>
        <begin position="250"/>
        <end position="292"/>
    </location>
</feature>
<dbReference type="AlphaFoldDB" id="A0AAV9AV54"/>
<evidence type="ECO:0000313" key="7">
    <source>
        <dbReference type="Proteomes" id="UP001179952"/>
    </source>
</evidence>
<evidence type="ECO:0000256" key="2">
    <source>
        <dbReference type="ARBA" id="ARBA00022574"/>
    </source>
</evidence>
<dbReference type="SUPFAM" id="SSF50978">
    <property type="entry name" value="WD40 repeat-like"/>
    <property type="match status" value="1"/>
</dbReference>